<accession>A0A098L916</accession>
<dbReference type="Pfam" id="PF13672">
    <property type="entry name" value="PP2C_2"/>
    <property type="match status" value="1"/>
</dbReference>
<organism evidence="2 3">
    <name type="scientific">Sporocytophaga myxococcoides</name>
    <dbReference type="NCBI Taxonomy" id="153721"/>
    <lineage>
        <taxon>Bacteria</taxon>
        <taxon>Pseudomonadati</taxon>
        <taxon>Bacteroidota</taxon>
        <taxon>Cytophagia</taxon>
        <taxon>Cytophagales</taxon>
        <taxon>Cytophagaceae</taxon>
        <taxon>Sporocytophaga</taxon>
    </lineage>
</organism>
<dbReference type="OrthoDB" id="9801841at2"/>
<proteinExistence type="predicted"/>
<evidence type="ECO:0000313" key="3">
    <source>
        <dbReference type="Proteomes" id="UP000030185"/>
    </source>
</evidence>
<dbReference type="CDD" id="cd00143">
    <property type="entry name" value="PP2Cc"/>
    <property type="match status" value="1"/>
</dbReference>
<dbReference type="SMART" id="SM00331">
    <property type="entry name" value="PP2C_SIG"/>
    <property type="match status" value="1"/>
</dbReference>
<gene>
    <name evidence="2" type="ORF">MYP_587</name>
</gene>
<dbReference type="EMBL" id="BBLT01000001">
    <property type="protein sequence ID" value="GAL83361.1"/>
    <property type="molecule type" value="Genomic_DNA"/>
</dbReference>
<sequence>MDAFFDIVGYSIPNIGKEKNGDSYIFEYLENEEILVAVVADGVSKQPCDWFASETTCKKLLECFKLQEGDKNIHQRLLASISETNKFVINIEGNCRKMASTLSVIVWPTSGNNLYISNIGDSRIYSLKDETLEQLTKDDSFITNEKVLMHGGLRLIDKSTLTKVIGQDNISIGIAEKSLEVGEIIILATDGFYDARKAVYNKIMIELSKSESFKDGFTTVINKLEMLRGDDLTAIAMRRNR</sequence>
<protein>
    <recommendedName>
        <fullName evidence="1">PPM-type phosphatase domain-containing protein</fullName>
    </recommendedName>
</protein>
<comment type="caution">
    <text evidence="2">The sequence shown here is derived from an EMBL/GenBank/DDBJ whole genome shotgun (WGS) entry which is preliminary data.</text>
</comment>
<dbReference type="Proteomes" id="UP000030185">
    <property type="component" value="Unassembled WGS sequence"/>
</dbReference>
<dbReference type="Gene3D" id="3.60.40.10">
    <property type="entry name" value="PPM-type phosphatase domain"/>
    <property type="match status" value="1"/>
</dbReference>
<dbReference type="STRING" id="153721.MYP_587"/>
<name>A0A098L916_9BACT</name>
<dbReference type="SUPFAM" id="SSF81606">
    <property type="entry name" value="PP2C-like"/>
    <property type="match status" value="1"/>
</dbReference>
<dbReference type="SMART" id="SM00332">
    <property type="entry name" value="PP2Cc"/>
    <property type="match status" value="1"/>
</dbReference>
<evidence type="ECO:0000259" key="1">
    <source>
        <dbReference type="PROSITE" id="PS51746"/>
    </source>
</evidence>
<dbReference type="PROSITE" id="PS51746">
    <property type="entry name" value="PPM_2"/>
    <property type="match status" value="1"/>
</dbReference>
<dbReference type="RefSeq" id="WP_045458100.1">
    <property type="nucleotide sequence ID" value="NZ_BBLT01000001.1"/>
</dbReference>
<dbReference type="AlphaFoldDB" id="A0A098L916"/>
<evidence type="ECO:0000313" key="2">
    <source>
        <dbReference type="EMBL" id="GAL83361.1"/>
    </source>
</evidence>
<keyword evidence="3" id="KW-1185">Reference proteome</keyword>
<feature type="domain" description="PPM-type phosphatase" evidence="1">
    <location>
        <begin position="7"/>
        <end position="239"/>
    </location>
</feature>
<dbReference type="InterPro" id="IPR001932">
    <property type="entry name" value="PPM-type_phosphatase-like_dom"/>
</dbReference>
<dbReference type="eggNOG" id="COG0631">
    <property type="taxonomic scope" value="Bacteria"/>
</dbReference>
<dbReference type="InterPro" id="IPR036457">
    <property type="entry name" value="PPM-type-like_dom_sf"/>
</dbReference>
<reference evidence="2 3" key="1">
    <citation type="submission" date="2014-09" db="EMBL/GenBank/DDBJ databases">
        <title>Sporocytophaga myxococcoides PG-01 genome sequencing.</title>
        <authorList>
            <person name="Liu L."/>
            <person name="Gao P.J."/>
            <person name="Chen G.J."/>
            <person name="Wang L.S."/>
        </authorList>
    </citation>
    <scope>NUCLEOTIDE SEQUENCE [LARGE SCALE GENOMIC DNA]</scope>
    <source>
        <strain evidence="2 3">PG-01</strain>
    </source>
</reference>